<evidence type="ECO:0000313" key="1">
    <source>
        <dbReference type="EMBL" id="VYU78276.1"/>
    </source>
</evidence>
<protein>
    <submittedName>
        <fullName evidence="1">Uncharacterized protein</fullName>
    </submittedName>
</protein>
<reference evidence="1" key="1">
    <citation type="submission" date="2019-11" db="EMBL/GenBank/DDBJ databases">
        <authorList>
            <person name="Feng L."/>
        </authorList>
    </citation>
    <scope>NUCLEOTIDE SEQUENCE</scope>
    <source>
        <strain evidence="1">ElimosumLFYP34</strain>
    </source>
</reference>
<gene>
    <name evidence="1" type="ORF">ELLFYP34_01505</name>
</gene>
<dbReference type="EMBL" id="CACRTR010000023">
    <property type="protein sequence ID" value="VYU78276.1"/>
    <property type="molecule type" value="Genomic_DNA"/>
</dbReference>
<proteinExistence type="predicted"/>
<accession>A0A6N3HMV8</accession>
<name>A0A6N3HMV8_EUBLI</name>
<organism evidence="1">
    <name type="scientific">Eubacterium limosum</name>
    <dbReference type="NCBI Taxonomy" id="1736"/>
    <lineage>
        <taxon>Bacteria</taxon>
        <taxon>Bacillati</taxon>
        <taxon>Bacillota</taxon>
        <taxon>Clostridia</taxon>
        <taxon>Eubacteriales</taxon>
        <taxon>Eubacteriaceae</taxon>
        <taxon>Eubacterium</taxon>
    </lineage>
</organism>
<sequence length="184" mass="20204">MMTSFYTAIGSTSSIWTMCWLCSAMLNDTQLPILLTYPSFFQQRLVDFQILALIDVKYNFFQAPGTLHKRFYCLHSNGGGFFRWEIKFPSRDTAKSQAAQALFISQRQTGLVALSICQPAADNGADSVEHPIRGKVITRGDFSCSGGLWRLLPNHKLVAGLAQLDAGVGVDDVIDTSVAGYKAA</sequence>
<dbReference type="AlphaFoldDB" id="A0A6N3HMV8"/>